<dbReference type="EMBL" id="AXCV01000615">
    <property type="protein sequence ID" value="KGO21496.1"/>
    <property type="molecule type" value="Genomic_DNA"/>
</dbReference>
<dbReference type="Proteomes" id="UP000030023">
    <property type="component" value="Unassembled WGS sequence"/>
</dbReference>
<organism evidence="1 2">
    <name type="scientific">Oenococcus alcoholitolerans</name>
    <dbReference type="NCBI Taxonomy" id="931074"/>
    <lineage>
        <taxon>Bacteria</taxon>
        <taxon>Bacillati</taxon>
        <taxon>Bacillota</taxon>
        <taxon>Bacilli</taxon>
        <taxon>Lactobacillales</taxon>
        <taxon>Lactobacillaceae</taxon>
        <taxon>Oenococcus</taxon>
    </lineage>
</organism>
<accession>A0ABR4XP82</accession>
<proteinExistence type="predicted"/>
<name>A0ABR4XP82_9LACO</name>
<gene>
    <name evidence="1" type="ORF">Q757_09800</name>
</gene>
<keyword evidence="2" id="KW-1185">Reference proteome</keyword>
<sequence length="30" mass="3621">MSNVDKRVLKTDRLIKKTFVDLLSRKKYPK</sequence>
<protein>
    <submittedName>
        <fullName evidence="1">Uncharacterized protein</fullName>
    </submittedName>
</protein>
<evidence type="ECO:0000313" key="1">
    <source>
        <dbReference type="EMBL" id="KGO21496.1"/>
    </source>
</evidence>
<reference evidence="1 2" key="1">
    <citation type="journal article" date="2014" name="Antonie Van Leeuwenhoek">
        <title>Oenococcus alcoholitolerans sp. nov., a lactic acid bacteria isolated from cachaca and ethanol fermentation processes.</title>
        <authorList>
            <person name="Badotti F."/>
            <person name="Moreira A.P."/>
            <person name="Tonon L.A."/>
            <person name="de Lucena B.T."/>
            <person name="Gomes Fde C."/>
            <person name="Kruger R."/>
            <person name="Thompson C.C."/>
            <person name="de Morais M.A.Jr."/>
            <person name="Rosa C.A."/>
            <person name="Thompson F.L."/>
        </authorList>
    </citation>
    <scope>NUCLEOTIDE SEQUENCE [LARGE SCALE GENOMIC DNA]</scope>
    <source>
        <strain evidence="1 2">UFRJ-M7.2.18</strain>
    </source>
</reference>
<comment type="caution">
    <text evidence="1">The sequence shown here is derived from an EMBL/GenBank/DDBJ whole genome shotgun (WGS) entry which is preliminary data.</text>
</comment>
<evidence type="ECO:0000313" key="2">
    <source>
        <dbReference type="Proteomes" id="UP000030023"/>
    </source>
</evidence>